<reference evidence="3 4" key="1">
    <citation type="submission" date="2018-04" db="EMBL/GenBank/DDBJ databases">
        <title>Thalassorhabdus spongiae gen. nov., sp. nov., isolated from a marine sponge in South-West Iceland.</title>
        <authorList>
            <person name="Knobloch S."/>
            <person name="Daussin A."/>
            <person name="Johannsson R."/>
            <person name="Marteinsson V.T."/>
        </authorList>
    </citation>
    <scope>NUCLEOTIDE SEQUENCE [LARGE SCALE GENOMIC DNA]</scope>
    <source>
        <strain evidence="3 4">Hp12</strain>
    </source>
</reference>
<evidence type="ECO:0000313" key="3">
    <source>
        <dbReference type="EMBL" id="PVZ71718.1"/>
    </source>
</evidence>
<dbReference type="AlphaFoldDB" id="A0A2V1H3C0"/>
<dbReference type="RefSeq" id="WP_116685307.1">
    <property type="nucleotide sequence ID" value="NZ_CAWNYD010000001.1"/>
</dbReference>
<dbReference type="Gene3D" id="3.30.43.10">
    <property type="entry name" value="Uridine Diphospho-n-acetylenolpyruvylglucosamine Reductase, domain 2"/>
    <property type="match status" value="1"/>
</dbReference>
<dbReference type="GO" id="GO:0016491">
    <property type="term" value="F:oxidoreductase activity"/>
    <property type="evidence" value="ECO:0007669"/>
    <property type="project" value="InterPro"/>
</dbReference>
<sequence length="259" mass="27279">MIKAFHRPDTLDEALALKKQFAADAVWMAGGSKLNAKPSISSAEIAISLSQLALDQIQSTETALEIGATASLQSLIDHPQIPAALSDALGQMFSRNLRNQATLGGEIALADQHSVVLPALLALNAELVLAQGNNVSLKKYIAEKSDQLILQIRLPLNIKACFSHKISNTCSAKPMVCVAVALTHDDQLKIGLSGVGPLLDLTLAATTEIEAIVLAVKEAIAPESDFIGGAEAKSYLAGVLVSRLVEKALAEQVLSEEAK</sequence>
<proteinExistence type="predicted"/>
<comment type="caution">
    <text evidence="3">The sequence shown here is derived from an EMBL/GenBank/DDBJ whole genome shotgun (WGS) entry which is preliminary data.</text>
</comment>
<dbReference type="EMBL" id="QDDL01000001">
    <property type="protein sequence ID" value="PVZ71718.1"/>
    <property type="molecule type" value="Genomic_DNA"/>
</dbReference>
<dbReference type="InterPro" id="IPR016169">
    <property type="entry name" value="FAD-bd_PCMH_sub2"/>
</dbReference>
<organism evidence="3 4">
    <name type="scientific">Pelagibaculum spongiae</name>
    <dbReference type="NCBI Taxonomy" id="2080658"/>
    <lineage>
        <taxon>Bacteria</taxon>
        <taxon>Pseudomonadati</taxon>
        <taxon>Pseudomonadota</taxon>
        <taxon>Gammaproteobacteria</taxon>
        <taxon>Oceanospirillales</taxon>
        <taxon>Pelagibaculum</taxon>
    </lineage>
</organism>
<evidence type="ECO:0000256" key="1">
    <source>
        <dbReference type="ARBA" id="ARBA00022827"/>
    </source>
</evidence>
<dbReference type="Gene3D" id="3.30.465.10">
    <property type="match status" value="1"/>
</dbReference>
<keyword evidence="4" id="KW-1185">Reference proteome</keyword>
<dbReference type="Pfam" id="PF00941">
    <property type="entry name" value="FAD_binding_5"/>
    <property type="match status" value="1"/>
</dbReference>
<dbReference type="PROSITE" id="PS51387">
    <property type="entry name" value="FAD_PCMH"/>
    <property type="match status" value="1"/>
</dbReference>
<dbReference type="GO" id="GO:0071949">
    <property type="term" value="F:FAD binding"/>
    <property type="evidence" value="ECO:0007669"/>
    <property type="project" value="InterPro"/>
</dbReference>
<dbReference type="InterPro" id="IPR036318">
    <property type="entry name" value="FAD-bd_PCMH-like_sf"/>
</dbReference>
<dbReference type="InterPro" id="IPR051312">
    <property type="entry name" value="Diverse_Substr_Oxidored"/>
</dbReference>
<dbReference type="OrthoDB" id="6198291at2"/>
<gene>
    <name evidence="3" type="ORF">DC094_01440</name>
</gene>
<dbReference type="InterPro" id="IPR036683">
    <property type="entry name" value="CO_DH_flav_C_dom_sf"/>
</dbReference>
<dbReference type="InterPro" id="IPR016166">
    <property type="entry name" value="FAD-bd_PCMH"/>
</dbReference>
<keyword evidence="1" id="KW-0285">Flavoprotein</keyword>
<dbReference type="InterPro" id="IPR016167">
    <property type="entry name" value="FAD-bd_PCMH_sub1"/>
</dbReference>
<dbReference type="PANTHER" id="PTHR42659:SF9">
    <property type="entry name" value="XANTHINE DEHYDROGENASE FAD-BINDING SUBUNIT XDHB-RELATED"/>
    <property type="match status" value="1"/>
</dbReference>
<dbReference type="SMART" id="SM01092">
    <property type="entry name" value="CO_deh_flav_C"/>
    <property type="match status" value="1"/>
</dbReference>
<protein>
    <submittedName>
        <fullName evidence="3">Molybdopterin-dependent oxidoreductase FAD-binding subunit</fullName>
    </submittedName>
</protein>
<feature type="domain" description="FAD-binding PCMH-type" evidence="2">
    <location>
        <begin position="1"/>
        <end position="159"/>
    </location>
</feature>
<evidence type="ECO:0000313" key="4">
    <source>
        <dbReference type="Proteomes" id="UP000244906"/>
    </source>
</evidence>
<name>A0A2V1H3C0_9GAMM</name>
<dbReference type="InterPro" id="IPR002346">
    <property type="entry name" value="Mopterin_DH_FAD-bd"/>
</dbReference>
<dbReference type="PANTHER" id="PTHR42659">
    <property type="entry name" value="XANTHINE DEHYDROGENASE SUBUNIT C-RELATED"/>
    <property type="match status" value="1"/>
</dbReference>
<evidence type="ECO:0000259" key="2">
    <source>
        <dbReference type="PROSITE" id="PS51387"/>
    </source>
</evidence>
<keyword evidence="1" id="KW-0274">FAD</keyword>
<dbReference type="InterPro" id="IPR005107">
    <property type="entry name" value="CO_DH_flav_C"/>
</dbReference>
<dbReference type="SUPFAM" id="SSF55447">
    <property type="entry name" value="CO dehydrogenase flavoprotein C-terminal domain-like"/>
    <property type="match status" value="1"/>
</dbReference>
<dbReference type="SUPFAM" id="SSF56176">
    <property type="entry name" value="FAD-binding/transporter-associated domain-like"/>
    <property type="match status" value="1"/>
</dbReference>
<dbReference type="Proteomes" id="UP000244906">
    <property type="component" value="Unassembled WGS sequence"/>
</dbReference>
<accession>A0A2V1H3C0</accession>